<name>A0A0F3NM60_ANAPH</name>
<reference evidence="2 3" key="1">
    <citation type="submission" date="2015-01" db="EMBL/GenBank/DDBJ databases">
        <title>Genome Sequencing of Rickettsiales.</title>
        <authorList>
            <person name="Daugherty S.C."/>
            <person name="Su Q."/>
            <person name="Abolude K."/>
            <person name="Beier-Sexton M."/>
            <person name="Carlyon J.A."/>
            <person name="Carter R."/>
            <person name="Day N.P."/>
            <person name="Dumler S.J."/>
            <person name="Dyachenko V."/>
            <person name="Godinez A."/>
            <person name="Kurtti T.J."/>
            <person name="Lichay M."/>
            <person name="Mullins K.E."/>
            <person name="Ott S."/>
            <person name="Pappas-Brown V."/>
            <person name="Paris D.H."/>
            <person name="Patel P."/>
            <person name="Richards A.L."/>
            <person name="Sadzewicz L."/>
            <person name="Sears K."/>
            <person name="Seidman D."/>
            <person name="Sengamalay N."/>
            <person name="Stenos J."/>
            <person name="Tallon L.J."/>
            <person name="Vincent G."/>
            <person name="Fraser C.M."/>
            <person name="Munderloh U."/>
            <person name="Dunning-Hotopp J.C."/>
        </authorList>
    </citation>
    <scope>NUCLEOTIDE SEQUENCE [LARGE SCALE GENOMIC DNA]</scope>
    <source>
        <strain evidence="2 3">ApNP</strain>
    </source>
</reference>
<gene>
    <name evidence="2" type="ORF">APHNP_0794</name>
</gene>
<feature type="transmembrane region" description="Helical" evidence="1">
    <location>
        <begin position="21"/>
        <end position="42"/>
    </location>
</feature>
<comment type="caution">
    <text evidence="2">The sequence shown here is derived from an EMBL/GenBank/DDBJ whole genome shotgun (WGS) entry which is preliminary data.</text>
</comment>
<keyword evidence="1" id="KW-0472">Membrane</keyword>
<organism evidence="2 3">
    <name type="scientific">Anaplasma phagocytophilum str. ApNP</name>
    <dbReference type="NCBI Taxonomy" id="1359153"/>
    <lineage>
        <taxon>Bacteria</taxon>
        <taxon>Pseudomonadati</taxon>
        <taxon>Pseudomonadota</taxon>
        <taxon>Alphaproteobacteria</taxon>
        <taxon>Rickettsiales</taxon>
        <taxon>Anaplasmataceae</taxon>
        <taxon>Anaplasma</taxon>
        <taxon>phagocytophilum group</taxon>
    </lineage>
</organism>
<accession>A0A0F3NM60</accession>
<evidence type="ECO:0000313" key="3">
    <source>
        <dbReference type="Proteomes" id="UP000033385"/>
    </source>
</evidence>
<protein>
    <submittedName>
        <fullName evidence="2">Uncharacterized protein</fullName>
    </submittedName>
</protein>
<dbReference type="AlphaFoldDB" id="A0A0F3NM60"/>
<dbReference type="PATRIC" id="fig|1359153.3.peg.820"/>
<sequence>MRNYNTLAGATNATSSNCYSMDLSVVFGCFLLHLLGIVHMPFMGEHVFVVIDSVSYA</sequence>
<evidence type="ECO:0000256" key="1">
    <source>
        <dbReference type="SAM" id="Phobius"/>
    </source>
</evidence>
<evidence type="ECO:0000313" key="2">
    <source>
        <dbReference type="EMBL" id="KJV67989.1"/>
    </source>
</evidence>
<dbReference type="EMBL" id="LANW01000001">
    <property type="protein sequence ID" value="KJV67989.1"/>
    <property type="molecule type" value="Genomic_DNA"/>
</dbReference>
<proteinExistence type="predicted"/>
<keyword evidence="1" id="KW-0812">Transmembrane</keyword>
<keyword evidence="1" id="KW-1133">Transmembrane helix</keyword>
<dbReference type="Proteomes" id="UP000033385">
    <property type="component" value="Unassembled WGS sequence"/>
</dbReference>